<dbReference type="GO" id="GO:0016020">
    <property type="term" value="C:membrane"/>
    <property type="evidence" value="ECO:0007669"/>
    <property type="project" value="InterPro"/>
</dbReference>
<protein>
    <submittedName>
        <fullName evidence="2">Cell envelope integrity inner membrane protein TolA</fullName>
    </submittedName>
</protein>
<dbReference type="InterPro" id="IPR014161">
    <property type="entry name" value="Tol-Pal_TolA"/>
</dbReference>
<evidence type="ECO:0000256" key="1">
    <source>
        <dbReference type="SAM" id="MobiDB-lite"/>
    </source>
</evidence>
<evidence type="ECO:0000313" key="2">
    <source>
        <dbReference type="EMBL" id="STO57100.1"/>
    </source>
</evidence>
<evidence type="ECO:0000313" key="3">
    <source>
        <dbReference type="Proteomes" id="UP000254512"/>
    </source>
</evidence>
<name>A0A377HLI6_GRIHO</name>
<accession>A0A377HLI6</accession>
<dbReference type="SUPFAM" id="SSF74653">
    <property type="entry name" value="TolA/TonB C-terminal domain"/>
    <property type="match status" value="1"/>
</dbReference>
<dbReference type="AlphaFoldDB" id="A0A377HLI6"/>
<dbReference type="Gene3D" id="3.30.1150.10">
    <property type="match status" value="1"/>
</dbReference>
<dbReference type="GO" id="GO:0019534">
    <property type="term" value="F:toxin transmembrane transporter activity"/>
    <property type="evidence" value="ECO:0007669"/>
    <property type="project" value="InterPro"/>
</dbReference>
<organism evidence="2 3">
    <name type="scientific">Grimontia hollisae</name>
    <name type="common">Vibrio hollisae</name>
    <dbReference type="NCBI Taxonomy" id="673"/>
    <lineage>
        <taxon>Bacteria</taxon>
        <taxon>Pseudomonadati</taxon>
        <taxon>Pseudomonadota</taxon>
        <taxon>Gammaproteobacteria</taxon>
        <taxon>Vibrionales</taxon>
        <taxon>Vibrionaceae</taxon>
        <taxon>Grimontia</taxon>
    </lineage>
</organism>
<dbReference type="RefSeq" id="WP_115659618.1">
    <property type="nucleotide sequence ID" value="NZ_CP046810.1"/>
</dbReference>
<gene>
    <name evidence="2" type="ORF">NCTC11645_01480</name>
</gene>
<dbReference type="NCBIfam" id="TIGR02794">
    <property type="entry name" value="tolA_full"/>
    <property type="match status" value="1"/>
</dbReference>
<dbReference type="Proteomes" id="UP000254512">
    <property type="component" value="Unassembled WGS sequence"/>
</dbReference>
<dbReference type="EMBL" id="UGHD01000002">
    <property type="protein sequence ID" value="STO57100.1"/>
    <property type="molecule type" value="Genomic_DNA"/>
</dbReference>
<proteinExistence type="predicted"/>
<dbReference type="GO" id="GO:0043213">
    <property type="term" value="P:bacteriocin transport"/>
    <property type="evidence" value="ECO:0007669"/>
    <property type="project" value="InterPro"/>
</dbReference>
<reference evidence="2 3" key="1">
    <citation type="submission" date="2018-06" db="EMBL/GenBank/DDBJ databases">
        <authorList>
            <consortium name="Pathogen Informatics"/>
            <person name="Doyle S."/>
        </authorList>
    </citation>
    <scope>NUCLEOTIDE SEQUENCE [LARGE SCALE GENOMIC DNA]</scope>
    <source>
        <strain evidence="2 3">NCTC11645</strain>
    </source>
</reference>
<feature type="region of interest" description="Disordered" evidence="1">
    <location>
        <begin position="190"/>
        <end position="225"/>
    </location>
</feature>
<dbReference type="Pfam" id="PF06519">
    <property type="entry name" value="TolA"/>
    <property type="match status" value="1"/>
</dbReference>
<dbReference type="STRING" id="673.AL542_03875"/>
<sequence length="343" mass="38687">MKNKQKTSYTGAIVASVLLHALLIGGLLLGADFTKVAHQPSGQSIEAVVIDPNVVNEQARKIRQQRDEAKRQEDARLRRLEQQAQLLEQQREQEEKRLRELKAEKLAAEKEAREAETERKRIAEAKKKAAEEQRQAEEAARLAKEKAVAAEAERQRVLEEQRKAEEERQRKLAEKKRAEEEARKAEEERQRKLAEKKKAEEAARKAEAARKEAERKAAEAKRKQAEQEAALNELFSGLESESATRDTARGRFVNDEAARFGAIYTQMIKQNLLVDNNLRGQECIVKMRISGSGLLLDVNEVGGNPSLCRATKAAVLKVSSFPMPDDKEIAAQLQNIELTVKPE</sequence>